<evidence type="ECO:0000259" key="8">
    <source>
        <dbReference type="PROSITE" id="PS50110"/>
    </source>
</evidence>
<proteinExistence type="inferred from homology"/>
<dbReference type="InterPro" id="IPR001867">
    <property type="entry name" value="OmpR/PhoB-type_DNA-bd"/>
</dbReference>
<evidence type="ECO:0000313" key="10">
    <source>
        <dbReference type="Proteomes" id="UP000293142"/>
    </source>
</evidence>
<dbReference type="PROSITE" id="PS50110">
    <property type="entry name" value="RESPONSE_REGULATORY"/>
    <property type="match status" value="1"/>
</dbReference>
<feature type="repeat" description="TPR" evidence="7">
    <location>
        <begin position="288"/>
        <end position="321"/>
    </location>
</feature>
<evidence type="ECO:0000256" key="5">
    <source>
        <dbReference type="ARBA" id="ARBA00023163"/>
    </source>
</evidence>
<keyword evidence="6" id="KW-0597">Phosphoprotein</keyword>
<dbReference type="InterPro" id="IPR005158">
    <property type="entry name" value="BTAD"/>
</dbReference>
<dbReference type="EMBL" id="SIRE01000002">
    <property type="protein sequence ID" value="TBL81547.1"/>
    <property type="molecule type" value="Genomic_DNA"/>
</dbReference>
<dbReference type="Gene3D" id="3.40.50.2300">
    <property type="match status" value="1"/>
</dbReference>
<dbReference type="SMART" id="SM00448">
    <property type="entry name" value="REC"/>
    <property type="match status" value="1"/>
</dbReference>
<dbReference type="SUPFAM" id="SSF48452">
    <property type="entry name" value="TPR-like"/>
    <property type="match status" value="1"/>
</dbReference>
<dbReference type="AlphaFoldDB" id="A0A4Q9DWS6"/>
<dbReference type="SMART" id="SM00862">
    <property type="entry name" value="Trans_reg_C"/>
    <property type="match status" value="1"/>
</dbReference>
<name>A0A4Q9DWS6_9BACL</name>
<organism evidence="9 10">
    <name type="scientific">Paenibacillus thalictri</name>
    <dbReference type="NCBI Taxonomy" id="2527873"/>
    <lineage>
        <taxon>Bacteria</taxon>
        <taxon>Bacillati</taxon>
        <taxon>Bacillota</taxon>
        <taxon>Bacilli</taxon>
        <taxon>Bacillales</taxon>
        <taxon>Paenibacillaceae</taxon>
        <taxon>Paenibacillus</taxon>
    </lineage>
</organism>
<dbReference type="InterPro" id="IPR019734">
    <property type="entry name" value="TPR_rpt"/>
</dbReference>
<evidence type="ECO:0000256" key="2">
    <source>
        <dbReference type="ARBA" id="ARBA00023012"/>
    </source>
</evidence>
<keyword evidence="7" id="KW-0802">TPR repeat</keyword>
<dbReference type="InterPro" id="IPR016032">
    <property type="entry name" value="Sig_transdc_resp-reg_C-effctor"/>
</dbReference>
<evidence type="ECO:0000256" key="7">
    <source>
        <dbReference type="PROSITE-ProRule" id="PRU00339"/>
    </source>
</evidence>
<dbReference type="SUPFAM" id="SSF46894">
    <property type="entry name" value="C-terminal effector domain of the bipartite response regulators"/>
    <property type="match status" value="1"/>
</dbReference>
<comment type="caution">
    <text evidence="9">The sequence shown here is derived from an EMBL/GenBank/DDBJ whole genome shotgun (WGS) entry which is preliminary data.</text>
</comment>
<dbReference type="GO" id="GO:0000160">
    <property type="term" value="P:phosphorelay signal transduction system"/>
    <property type="evidence" value="ECO:0007669"/>
    <property type="project" value="UniProtKB-KW"/>
</dbReference>
<evidence type="ECO:0000256" key="1">
    <source>
        <dbReference type="ARBA" id="ARBA00005820"/>
    </source>
</evidence>
<evidence type="ECO:0000256" key="6">
    <source>
        <dbReference type="PROSITE-ProRule" id="PRU00169"/>
    </source>
</evidence>
<evidence type="ECO:0000256" key="4">
    <source>
        <dbReference type="ARBA" id="ARBA00023125"/>
    </source>
</evidence>
<dbReference type="Gene3D" id="1.10.10.10">
    <property type="entry name" value="Winged helix-like DNA-binding domain superfamily/Winged helix DNA-binding domain"/>
    <property type="match status" value="1"/>
</dbReference>
<dbReference type="GO" id="GO:0006355">
    <property type="term" value="P:regulation of DNA-templated transcription"/>
    <property type="evidence" value="ECO:0007669"/>
    <property type="project" value="InterPro"/>
</dbReference>
<gene>
    <name evidence="9" type="ORF">EYB31_00600</name>
</gene>
<dbReference type="SMART" id="SM01043">
    <property type="entry name" value="BTAD"/>
    <property type="match status" value="1"/>
</dbReference>
<dbReference type="Proteomes" id="UP000293142">
    <property type="component" value="Unassembled WGS sequence"/>
</dbReference>
<feature type="domain" description="Response regulatory" evidence="8">
    <location>
        <begin position="2"/>
        <end position="116"/>
    </location>
</feature>
<reference evidence="9 10" key="1">
    <citation type="submission" date="2019-02" db="EMBL/GenBank/DDBJ databases">
        <title>Paenibacillus sp. nov., isolated from surface-sterilized tissue of Thalictrum simplex L.</title>
        <authorList>
            <person name="Tuo L."/>
        </authorList>
    </citation>
    <scope>NUCLEOTIDE SEQUENCE [LARGE SCALE GENOMIC DNA]</scope>
    <source>
        <strain evidence="9 10">N2SHLJ1</strain>
    </source>
</reference>
<sequence>MRIVLVDDERLALIKLEKQLLELDDCEVIGRFMNAEEAVSQIAIQRPDVVFIDIHMPEMNGLQATERIRMCSPLTEIVFVTAHNEYALKAFGLEALDYVMKPVSRERLNKTIDRLQRRLGSTPKPKPPAHMLIRCMGMLHIQKHNGERERLKWRTAKIKELFAYLFHYRQRMVSKESLLELLWPDLDEQKGSANLHTSIHRIRSMFKEANLEGIITINYSSYGYIMETHQVRIDTVEWEEQLRQLPRVSFEHVSEHQKVLDLYEGAYYEEENYVWAEVERQRLKALWMQHARQLGRFYYEHGMDSEALAVYHRIQKLDPLEEDNALALMNIYARMKDTESVETQYQYLVNILQQEAGVSPGPEIANWYMQWKRSEKKTLAQ</sequence>
<dbReference type="PANTHER" id="PTHR35807:SF2">
    <property type="entry name" value="TRANSCRIPTIONAL ACTIVATOR DOMAIN"/>
    <property type="match status" value="1"/>
</dbReference>
<dbReference type="Pfam" id="PF03704">
    <property type="entry name" value="BTAD"/>
    <property type="match status" value="1"/>
</dbReference>
<keyword evidence="4" id="KW-0238">DNA-binding</keyword>
<protein>
    <submittedName>
        <fullName evidence="9">Response regulator</fullName>
    </submittedName>
</protein>
<feature type="modified residue" description="4-aspartylphosphate" evidence="6">
    <location>
        <position position="53"/>
    </location>
</feature>
<dbReference type="InterPro" id="IPR011990">
    <property type="entry name" value="TPR-like_helical_dom_sf"/>
</dbReference>
<dbReference type="InterPro" id="IPR051677">
    <property type="entry name" value="AfsR-DnrI-RedD_regulator"/>
</dbReference>
<dbReference type="Gene3D" id="1.25.40.10">
    <property type="entry name" value="Tetratricopeptide repeat domain"/>
    <property type="match status" value="1"/>
</dbReference>
<dbReference type="InterPro" id="IPR001789">
    <property type="entry name" value="Sig_transdc_resp-reg_receiver"/>
</dbReference>
<keyword evidence="2" id="KW-0902">Two-component regulatory system</keyword>
<dbReference type="InterPro" id="IPR011006">
    <property type="entry name" value="CheY-like_superfamily"/>
</dbReference>
<accession>A0A4Q9DWS6</accession>
<dbReference type="PROSITE" id="PS50005">
    <property type="entry name" value="TPR"/>
    <property type="match status" value="1"/>
</dbReference>
<keyword evidence="10" id="KW-1185">Reference proteome</keyword>
<dbReference type="Pfam" id="PF00072">
    <property type="entry name" value="Response_reg"/>
    <property type="match status" value="1"/>
</dbReference>
<comment type="similarity">
    <text evidence="1">Belongs to the AfsR/DnrI/RedD regulatory family.</text>
</comment>
<evidence type="ECO:0000313" key="9">
    <source>
        <dbReference type="EMBL" id="TBL81547.1"/>
    </source>
</evidence>
<keyword evidence="5" id="KW-0804">Transcription</keyword>
<dbReference type="GO" id="GO:0003677">
    <property type="term" value="F:DNA binding"/>
    <property type="evidence" value="ECO:0007669"/>
    <property type="project" value="UniProtKB-KW"/>
</dbReference>
<dbReference type="OrthoDB" id="3190595at2"/>
<dbReference type="InterPro" id="IPR036388">
    <property type="entry name" value="WH-like_DNA-bd_sf"/>
</dbReference>
<dbReference type="RefSeq" id="WP_131011332.1">
    <property type="nucleotide sequence ID" value="NZ_SIRE01000002.1"/>
</dbReference>
<dbReference type="SUPFAM" id="SSF52172">
    <property type="entry name" value="CheY-like"/>
    <property type="match status" value="1"/>
</dbReference>
<evidence type="ECO:0000256" key="3">
    <source>
        <dbReference type="ARBA" id="ARBA00023015"/>
    </source>
</evidence>
<dbReference type="Pfam" id="PF00486">
    <property type="entry name" value="Trans_reg_C"/>
    <property type="match status" value="1"/>
</dbReference>
<dbReference type="PANTHER" id="PTHR35807">
    <property type="entry name" value="TRANSCRIPTIONAL REGULATOR REDD-RELATED"/>
    <property type="match status" value="1"/>
</dbReference>
<keyword evidence="3" id="KW-0805">Transcription regulation</keyword>